<dbReference type="Pfam" id="PF00254">
    <property type="entry name" value="FKBP_C"/>
    <property type="match status" value="1"/>
</dbReference>
<keyword evidence="3 4" id="KW-0413">Isomerase</keyword>
<dbReference type="PROSITE" id="PS51257">
    <property type="entry name" value="PROKAR_LIPOPROTEIN"/>
    <property type="match status" value="1"/>
</dbReference>
<organism evidence="6 7">
    <name type="scientific">Arenibacter arenosicollis</name>
    <dbReference type="NCBI Taxonomy" id="2762274"/>
    <lineage>
        <taxon>Bacteria</taxon>
        <taxon>Pseudomonadati</taxon>
        <taxon>Bacteroidota</taxon>
        <taxon>Flavobacteriia</taxon>
        <taxon>Flavobacteriales</taxon>
        <taxon>Flavobacteriaceae</taxon>
        <taxon>Arenibacter</taxon>
    </lineage>
</organism>
<feature type="domain" description="PPIase FKBP-type" evidence="5">
    <location>
        <begin position="88"/>
        <end position="175"/>
    </location>
</feature>
<gene>
    <name evidence="6" type="primary">gldI</name>
    <name evidence="6" type="ORF">H4O18_08530</name>
</gene>
<comment type="catalytic activity">
    <reaction evidence="1 3 4">
        <text>[protein]-peptidylproline (omega=180) = [protein]-peptidylproline (omega=0)</text>
        <dbReference type="Rhea" id="RHEA:16237"/>
        <dbReference type="Rhea" id="RHEA-COMP:10747"/>
        <dbReference type="Rhea" id="RHEA-COMP:10748"/>
        <dbReference type="ChEBI" id="CHEBI:83833"/>
        <dbReference type="ChEBI" id="CHEBI:83834"/>
        <dbReference type="EC" id="5.2.1.8"/>
    </reaction>
</comment>
<dbReference type="InterPro" id="IPR019869">
    <property type="entry name" value="Motility-assoc_PPIase_GldI"/>
</dbReference>
<evidence type="ECO:0000313" key="6">
    <source>
        <dbReference type="EMBL" id="MBC8768036.1"/>
    </source>
</evidence>
<keyword evidence="7" id="KW-1185">Reference proteome</keyword>
<dbReference type="InterPro" id="IPR001179">
    <property type="entry name" value="PPIase_FKBP_dom"/>
</dbReference>
<name>A0ABR7QLG6_9FLAO</name>
<comment type="caution">
    <text evidence="6">The sequence shown here is derived from an EMBL/GenBank/DDBJ whole genome shotgun (WGS) entry which is preliminary data.</text>
</comment>
<dbReference type="RefSeq" id="WP_187583469.1">
    <property type="nucleotide sequence ID" value="NZ_JACLHY010000006.1"/>
</dbReference>
<accession>A0ABR7QLG6</accession>
<reference evidence="6 7" key="1">
    <citation type="submission" date="2020-08" db="EMBL/GenBank/DDBJ databases">
        <title>Arenibacter gaetbuli sp. nov., isolated from a sand dune.</title>
        <authorList>
            <person name="Park S."/>
            <person name="Yoon J.-H."/>
        </authorList>
    </citation>
    <scope>NUCLEOTIDE SEQUENCE [LARGE SCALE GENOMIC DNA]</scope>
    <source>
        <strain evidence="6 7">BSSL-BM3</strain>
    </source>
</reference>
<protein>
    <recommendedName>
        <fullName evidence="4">Peptidyl-prolyl cis-trans isomerase</fullName>
        <ecNumber evidence="4">5.2.1.8</ecNumber>
    </recommendedName>
</protein>
<evidence type="ECO:0000256" key="1">
    <source>
        <dbReference type="ARBA" id="ARBA00000971"/>
    </source>
</evidence>
<dbReference type="Proteomes" id="UP000618952">
    <property type="component" value="Unassembled WGS sequence"/>
</dbReference>
<dbReference type="PROSITE" id="PS50059">
    <property type="entry name" value="FKBP_PPIASE"/>
    <property type="match status" value="1"/>
</dbReference>
<evidence type="ECO:0000256" key="2">
    <source>
        <dbReference type="ARBA" id="ARBA00023110"/>
    </source>
</evidence>
<dbReference type="Gene3D" id="3.10.50.40">
    <property type="match status" value="1"/>
</dbReference>
<sequence>MKHFLFFFLIIALVSCGGPEPRKPVKVKTGSILQKSVERNKDLLAKEEKQIMEIIKNDSTNTYFSSGIGSWYHYISQNNDSNYYPQTDDLVIMEYNVVSFSNDTIYSKEQIGTITYKVDKQDLFPGLRNSIKLLKENESAKFLFPSSLAYGYHGDNNKIGVNIPIKSTITILKIDKQKDNN</sequence>
<evidence type="ECO:0000256" key="4">
    <source>
        <dbReference type="RuleBase" id="RU003915"/>
    </source>
</evidence>
<dbReference type="SUPFAM" id="SSF54534">
    <property type="entry name" value="FKBP-like"/>
    <property type="match status" value="1"/>
</dbReference>
<dbReference type="NCBIfam" id="TIGR03516">
    <property type="entry name" value="ppisom_GldI"/>
    <property type="match status" value="1"/>
</dbReference>
<evidence type="ECO:0000259" key="5">
    <source>
        <dbReference type="PROSITE" id="PS50059"/>
    </source>
</evidence>
<comment type="similarity">
    <text evidence="4">Belongs to the FKBP-type PPIase family.</text>
</comment>
<dbReference type="InterPro" id="IPR046357">
    <property type="entry name" value="PPIase_dom_sf"/>
</dbReference>
<dbReference type="EC" id="5.2.1.8" evidence="4"/>
<keyword evidence="2 3" id="KW-0697">Rotamase</keyword>
<evidence type="ECO:0000256" key="3">
    <source>
        <dbReference type="PROSITE-ProRule" id="PRU00277"/>
    </source>
</evidence>
<proteinExistence type="inferred from homology"/>
<dbReference type="EMBL" id="JACLHY010000006">
    <property type="protein sequence ID" value="MBC8768036.1"/>
    <property type="molecule type" value="Genomic_DNA"/>
</dbReference>
<evidence type="ECO:0000313" key="7">
    <source>
        <dbReference type="Proteomes" id="UP000618952"/>
    </source>
</evidence>